<evidence type="ECO:0000313" key="2">
    <source>
        <dbReference type="EMBL" id="OLP99216.1"/>
    </source>
</evidence>
<evidence type="ECO:0000313" key="3">
    <source>
        <dbReference type="Proteomes" id="UP000186817"/>
    </source>
</evidence>
<evidence type="ECO:0000256" key="1">
    <source>
        <dbReference type="SAM" id="MobiDB-lite"/>
    </source>
</evidence>
<reference evidence="2 3" key="1">
    <citation type="submission" date="2016-02" db="EMBL/GenBank/DDBJ databases">
        <title>Genome analysis of coral dinoflagellate symbionts highlights evolutionary adaptations to a symbiotic lifestyle.</title>
        <authorList>
            <person name="Aranda M."/>
            <person name="Li Y."/>
            <person name="Liew Y.J."/>
            <person name="Baumgarten S."/>
            <person name="Simakov O."/>
            <person name="Wilson M."/>
            <person name="Piel J."/>
            <person name="Ashoor H."/>
            <person name="Bougouffa S."/>
            <person name="Bajic V.B."/>
            <person name="Ryu T."/>
            <person name="Ravasi T."/>
            <person name="Bayer T."/>
            <person name="Micklem G."/>
            <person name="Kim H."/>
            <person name="Bhak J."/>
            <person name="Lajeunesse T.C."/>
            <person name="Voolstra C.R."/>
        </authorList>
    </citation>
    <scope>NUCLEOTIDE SEQUENCE [LARGE SCALE GENOMIC DNA]</scope>
    <source>
        <strain evidence="2 3">CCMP2467</strain>
    </source>
</reference>
<dbReference type="AlphaFoldDB" id="A0A1Q9DVL0"/>
<comment type="caution">
    <text evidence="2">The sequence shown here is derived from an EMBL/GenBank/DDBJ whole genome shotgun (WGS) entry which is preliminary data.</text>
</comment>
<name>A0A1Q9DVL0_SYMMI</name>
<sequence>MCWAAGHRLAKHPLYSWHRIPSHRLGSLCENKRVSRQWVLSDKSAATIGALDMLVLPLGVFQAAMPSRVHATMTWCSGVCKWICDPFGPASGSSSTGLAGLAEACVTSHVPALEAAQPVALAPEPDSRGKFQRRPSAVSVPTAAPTDSEEDLEFIQVEAECGQDGFGQGEVSASPPGDSDAGVEVQSPALSLEMLFALPDVLSRHLTACDSASLRAVCRDFREKMPQEVFLEYFMNLMQLSKPGIFVVTGSWCKAITTSDGDELQACDTGLWCFFKGINAWHRTWPDALLVAARELREHCLHPEESISKNAQWTMAVWAGHCFQSAKSKGIRHFFVKDMLYWLRHADDDVRVEICRAFGKCVPVLLGRFNVACVQALAEACGANSSEACRSSALQALKLFAETDTALYQKIRASLLSAYRTRRGLYRSDISGLIAHMDVENGFRAVQELWHASVDVVSNSIALTVSSLSNFQQLVNDPFRTCAMAEVVETTDLQVRQAMLGLLFGVPSQKLKVFIEQATESRNCWLMQAWASIVLTLESCLGAVSCSCDQALQVAKSLWTAALDAWEGLRDVFSGSAPQCFQCFRATEPTPASAEVWLREGRSRGRCRLFQLRGLPVGGRQERKMRETAT</sequence>
<keyword evidence="3" id="KW-1185">Reference proteome</keyword>
<feature type="region of interest" description="Disordered" evidence="1">
    <location>
        <begin position="121"/>
        <end position="146"/>
    </location>
</feature>
<dbReference type="EMBL" id="LSRX01000370">
    <property type="protein sequence ID" value="OLP99216.1"/>
    <property type="molecule type" value="Genomic_DNA"/>
</dbReference>
<dbReference type="OrthoDB" id="419580at2759"/>
<proteinExistence type="predicted"/>
<dbReference type="Proteomes" id="UP000186817">
    <property type="component" value="Unassembled WGS sequence"/>
</dbReference>
<organism evidence="2 3">
    <name type="scientific">Symbiodinium microadriaticum</name>
    <name type="common">Dinoflagellate</name>
    <name type="synonym">Zooxanthella microadriatica</name>
    <dbReference type="NCBI Taxonomy" id="2951"/>
    <lineage>
        <taxon>Eukaryota</taxon>
        <taxon>Sar</taxon>
        <taxon>Alveolata</taxon>
        <taxon>Dinophyceae</taxon>
        <taxon>Suessiales</taxon>
        <taxon>Symbiodiniaceae</taxon>
        <taxon>Symbiodinium</taxon>
    </lineage>
</organism>
<dbReference type="SUPFAM" id="SSF48371">
    <property type="entry name" value="ARM repeat"/>
    <property type="match status" value="1"/>
</dbReference>
<gene>
    <name evidence="2" type="ORF">AK812_SmicGene18251</name>
</gene>
<protein>
    <submittedName>
        <fullName evidence="2">Uncharacterized protein</fullName>
    </submittedName>
</protein>
<accession>A0A1Q9DVL0</accession>
<dbReference type="InterPro" id="IPR016024">
    <property type="entry name" value="ARM-type_fold"/>
</dbReference>